<proteinExistence type="predicted"/>
<reference evidence="2 3" key="1">
    <citation type="journal article" date="2014" name="PLoS Genet.">
        <title>Phylogenetically driven sequencing of extremely halophilic archaea reveals strategies for static and dynamic osmo-response.</title>
        <authorList>
            <person name="Becker E.A."/>
            <person name="Seitzer P.M."/>
            <person name="Tritt A."/>
            <person name="Larsen D."/>
            <person name="Krusor M."/>
            <person name="Yao A.I."/>
            <person name="Wu D."/>
            <person name="Madern D."/>
            <person name="Eisen J.A."/>
            <person name="Darling A.E."/>
            <person name="Facciotti M.T."/>
        </authorList>
    </citation>
    <scope>NUCLEOTIDE SEQUENCE [LARGE SCALE GENOMIC DNA]</scope>
    <source>
        <strain evidence="3">ATCC 49778 / DSM 6131 / JCM 7785 / NBRC 101032 / NCIMB 13157 / TR-1</strain>
    </source>
</reference>
<dbReference type="EMBL" id="AOLY01000019">
    <property type="protein sequence ID" value="EMA31460.1"/>
    <property type="molecule type" value="Genomic_DNA"/>
</dbReference>
<comment type="caution">
    <text evidence="2">The sequence shown here is derived from an EMBL/GenBank/DDBJ whole genome shotgun (WGS) entry which is preliminary data.</text>
</comment>
<keyword evidence="3" id="KW-1185">Reference proteome</keyword>
<gene>
    <name evidence="2" type="ORF">C444_08150</name>
</gene>
<organism evidence="2 3">
    <name type="scientific">Haloarcula japonica (strain ATCC 49778 / DSM 6131 / JCM 7785 / NBRC 101032 / NCIMB 13157 / TR-1)</name>
    <dbReference type="NCBI Taxonomy" id="1227453"/>
    <lineage>
        <taxon>Archaea</taxon>
        <taxon>Methanobacteriati</taxon>
        <taxon>Methanobacteriota</taxon>
        <taxon>Stenosarchaea group</taxon>
        <taxon>Halobacteria</taxon>
        <taxon>Halobacteriales</taxon>
        <taxon>Haloarculaceae</taxon>
        <taxon>Haloarcula</taxon>
    </lineage>
</organism>
<dbReference type="AlphaFoldDB" id="M0LHI2"/>
<dbReference type="eggNOG" id="arCOG07561">
    <property type="taxonomic scope" value="Archaea"/>
</dbReference>
<name>M0LHI2_HALJT</name>
<accession>M0LHI2</accession>
<protein>
    <submittedName>
        <fullName evidence="2">Uncharacterized protein</fullName>
    </submittedName>
</protein>
<dbReference type="Proteomes" id="UP000011524">
    <property type="component" value="Unassembled WGS sequence"/>
</dbReference>
<evidence type="ECO:0000256" key="1">
    <source>
        <dbReference type="SAM" id="MobiDB-lite"/>
    </source>
</evidence>
<feature type="region of interest" description="Disordered" evidence="1">
    <location>
        <begin position="1"/>
        <end position="28"/>
    </location>
</feature>
<evidence type="ECO:0000313" key="3">
    <source>
        <dbReference type="Proteomes" id="UP000011524"/>
    </source>
</evidence>
<sequence>MQQSQQTMKNRVHTRRNHHKRNGQQCRQRQQQTLLMLITTMTDFLMHTNRNCLQIRMIQIPMAMSYIQIVSTVENLDNAMSKGGLAVDSVAYVELSSNEITGYILCTNSDTC</sequence>
<feature type="compositionally biased region" description="Basic residues" evidence="1">
    <location>
        <begin position="10"/>
        <end position="22"/>
    </location>
</feature>
<evidence type="ECO:0000313" key="2">
    <source>
        <dbReference type="EMBL" id="EMA31460.1"/>
    </source>
</evidence>